<keyword evidence="2" id="KW-1133">Transmembrane helix</keyword>
<evidence type="ECO:0000313" key="4">
    <source>
        <dbReference type="EMBL" id="CAG9177220.1"/>
    </source>
</evidence>
<protein>
    <recommendedName>
        <fullName evidence="3">Acyltransferase 3 domain-containing protein</fullName>
    </recommendedName>
</protein>
<comment type="caution">
    <text evidence="4">The sequence shown here is derived from an EMBL/GenBank/DDBJ whole genome shotgun (WGS) entry which is preliminary data.</text>
</comment>
<dbReference type="InterPro" id="IPR050879">
    <property type="entry name" value="Acyltransferase_3"/>
</dbReference>
<dbReference type="EMBL" id="CAJZAI010000008">
    <property type="protein sequence ID" value="CAG9177220.1"/>
    <property type="molecule type" value="Genomic_DNA"/>
</dbReference>
<evidence type="ECO:0000259" key="3">
    <source>
        <dbReference type="Pfam" id="PF01757"/>
    </source>
</evidence>
<organism evidence="4 5">
    <name type="scientific">Cupriavidus laharis</name>
    <dbReference type="NCBI Taxonomy" id="151654"/>
    <lineage>
        <taxon>Bacteria</taxon>
        <taxon>Pseudomonadati</taxon>
        <taxon>Pseudomonadota</taxon>
        <taxon>Betaproteobacteria</taxon>
        <taxon>Burkholderiales</taxon>
        <taxon>Burkholderiaceae</taxon>
        <taxon>Cupriavidus</taxon>
    </lineage>
</organism>
<reference evidence="4 5" key="1">
    <citation type="submission" date="2021-08" db="EMBL/GenBank/DDBJ databases">
        <authorList>
            <person name="Peeters C."/>
        </authorList>
    </citation>
    <scope>NUCLEOTIDE SEQUENCE [LARGE SCALE GENOMIC DNA]</scope>
    <source>
        <strain evidence="4 5">LMG 23992</strain>
    </source>
</reference>
<dbReference type="Pfam" id="PF01757">
    <property type="entry name" value="Acyl_transf_3"/>
    <property type="match status" value="1"/>
</dbReference>
<keyword evidence="2" id="KW-0472">Membrane</keyword>
<dbReference type="PANTHER" id="PTHR23028">
    <property type="entry name" value="ACETYLTRANSFERASE"/>
    <property type="match status" value="1"/>
</dbReference>
<gene>
    <name evidence="4" type="ORF">LMG23992_03445</name>
</gene>
<dbReference type="PANTHER" id="PTHR23028:SF131">
    <property type="entry name" value="BLR2367 PROTEIN"/>
    <property type="match status" value="1"/>
</dbReference>
<evidence type="ECO:0000313" key="5">
    <source>
        <dbReference type="Proteomes" id="UP000727654"/>
    </source>
</evidence>
<feature type="domain" description="Acyltransferase 3" evidence="3">
    <location>
        <begin position="3"/>
        <end position="252"/>
    </location>
</feature>
<name>A0ABM8XB24_9BURK</name>
<feature type="region of interest" description="Disordered" evidence="1">
    <location>
        <begin position="274"/>
        <end position="294"/>
    </location>
</feature>
<keyword evidence="5" id="KW-1185">Reference proteome</keyword>
<keyword evidence="2" id="KW-0812">Transmembrane</keyword>
<feature type="transmembrane region" description="Helical" evidence="2">
    <location>
        <begin position="70"/>
        <end position="101"/>
    </location>
</feature>
<sequence>MAARIARIVPMYWVLTSLMLVIVWIAPSLKTTEFTVMQAVTSYFFVPYEVKQSGSYYPVLYVGWTLTYEMFFYAVFAVSLCFAEQRSGVVLTAFFVVLSVLSLTRPSAYIFRFLTDPLLLEFVLGCVFGWAYRSGFRVSRWTAAVIIVAGGLGFCVGTPTSDMAHRVVFAGIPAALLVVGGIVMEAAGGWTGSDLLQQVGDASYSLYLLQAFTIPAFARVLTRADRLRLLPGDLICLSLVVASVLVSVLVYRAVERPIDIKLRALRRAHRQAQGARNAELEKHATTLTQRDRGM</sequence>
<feature type="transmembrane region" description="Helical" evidence="2">
    <location>
        <begin position="12"/>
        <end position="29"/>
    </location>
</feature>
<proteinExistence type="predicted"/>
<dbReference type="InterPro" id="IPR002656">
    <property type="entry name" value="Acyl_transf_3_dom"/>
</dbReference>
<feature type="transmembrane region" description="Helical" evidence="2">
    <location>
        <begin position="138"/>
        <end position="155"/>
    </location>
</feature>
<accession>A0ABM8XB24</accession>
<feature type="transmembrane region" description="Helical" evidence="2">
    <location>
        <begin position="234"/>
        <end position="254"/>
    </location>
</feature>
<feature type="transmembrane region" description="Helical" evidence="2">
    <location>
        <begin position="167"/>
        <end position="184"/>
    </location>
</feature>
<evidence type="ECO:0000256" key="1">
    <source>
        <dbReference type="SAM" id="MobiDB-lite"/>
    </source>
</evidence>
<evidence type="ECO:0000256" key="2">
    <source>
        <dbReference type="SAM" id="Phobius"/>
    </source>
</evidence>
<dbReference type="Proteomes" id="UP000727654">
    <property type="component" value="Unassembled WGS sequence"/>
</dbReference>
<feature type="compositionally biased region" description="Basic and acidic residues" evidence="1">
    <location>
        <begin position="278"/>
        <end position="294"/>
    </location>
</feature>